<feature type="transmembrane region" description="Helical" evidence="2">
    <location>
        <begin position="281"/>
        <end position="312"/>
    </location>
</feature>
<keyword evidence="2" id="KW-1133">Transmembrane helix</keyword>
<organism evidence="3 4">
    <name type="scientific">Brettanomyces naardenensis</name>
    <name type="common">Yeast</name>
    <dbReference type="NCBI Taxonomy" id="13370"/>
    <lineage>
        <taxon>Eukaryota</taxon>
        <taxon>Fungi</taxon>
        <taxon>Dikarya</taxon>
        <taxon>Ascomycota</taxon>
        <taxon>Saccharomycotina</taxon>
        <taxon>Pichiomycetes</taxon>
        <taxon>Pichiales</taxon>
        <taxon>Pichiaceae</taxon>
        <taxon>Brettanomyces</taxon>
    </lineage>
</organism>
<keyword evidence="2" id="KW-0472">Membrane</keyword>
<evidence type="ECO:0000313" key="4">
    <source>
        <dbReference type="Proteomes" id="UP000290900"/>
    </source>
</evidence>
<gene>
    <name evidence="3" type="ORF">BRENAR_LOCUS5084</name>
</gene>
<dbReference type="PANTHER" id="PTHR28019:SF6">
    <property type="entry name" value="PROTEIN ECM7"/>
    <property type="match status" value="1"/>
</dbReference>
<dbReference type="GO" id="GO:0031505">
    <property type="term" value="P:fungal-type cell wall organization"/>
    <property type="evidence" value="ECO:0007669"/>
    <property type="project" value="TreeGrafter"/>
</dbReference>
<keyword evidence="2" id="KW-0812">Transmembrane</keyword>
<dbReference type="AlphaFoldDB" id="A0A448YTY8"/>
<feature type="region of interest" description="Disordered" evidence="1">
    <location>
        <begin position="413"/>
        <end position="437"/>
    </location>
</feature>
<protein>
    <submittedName>
        <fullName evidence="3">DEKNAAC105487</fullName>
    </submittedName>
</protein>
<dbReference type="InterPro" id="IPR052413">
    <property type="entry name" value="SUR7_domain"/>
</dbReference>
<dbReference type="PANTHER" id="PTHR28019">
    <property type="entry name" value="CELL MEMBRANE PROTEIN YLR413W-RELATED"/>
    <property type="match status" value="1"/>
</dbReference>
<dbReference type="GO" id="GO:0051285">
    <property type="term" value="C:cell cortex of cell tip"/>
    <property type="evidence" value="ECO:0007669"/>
    <property type="project" value="TreeGrafter"/>
</dbReference>
<proteinExistence type="predicted"/>
<feature type="transmembrane region" description="Helical" evidence="2">
    <location>
        <begin position="33"/>
        <end position="54"/>
    </location>
</feature>
<name>A0A448YTY8_BRENA</name>
<feature type="compositionally biased region" description="Basic and acidic residues" evidence="1">
    <location>
        <begin position="338"/>
        <end position="356"/>
    </location>
</feature>
<dbReference type="Proteomes" id="UP000290900">
    <property type="component" value="Unassembled WGS sequence"/>
</dbReference>
<dbReference type="EMBL" id="CAACVR010000076">
    <property type="protein sequence ID" value="VEU24356.1"/>
    <property type="molecule type" value="Genomic_DNA"/>
</dbReference>
<sequence>MNTKRAWLFLCSPFLNLTPRARMLQIGRLGTSLLIVTLIFVLYYAPMINTHFYLARLDCSHVDVSNGIFSALESSMNGPQSYNGSSNFLTTSEIHILADYVREQVSTAAQFIHSDLMGWCYGTYSSVEAYNSETSTFILLSKGDSSMHCSGTSVNYVFDYRQQLNEAGLNIILSYAYPQTQQNAPGTSDPQYTKSLIQRREKNASVIYTMAVAAALHATMLIAGIMYYGQRGFHKDDRSMPPLPKHIFGVTAILAFALLFVAVMINISLIQEIRREVGSELGSFGLLVHIGGAWLAVFWVAVGLSFTCIFLWGGPTWCAPPQTSLDTEEMLLLTENENTREASHEGSQEGSSREDTLGGAFETDTVTDPVIDYNSRKGALEHVERTITVDSTSSGDSSTRRVLCGKPTLDEPLLHGRRFRRPPPLKGIQLHTSEMDK</sequence>
<dbReference type="OrthoDB" id="4062523at2759"/>
<dbReference type="InParanoid" id="A0A448YTY8"/>
<dbReference type="FunCoup" id="A0A448YTY8">
    <property type="interactions" value="9"/>
</dbReference>
<evidence type="ECO:0000256" key="1">
    <source>
        <dbReference type="SAM" id="MobiDB-lite"/>
    </source>
</evidence>
<dbReference type="STRING" id="13370.A0A448YTY8"/>
<dbReference type="InterPro" id="IPR009571">
    <property type="entry name" value="SUR7/Rim9-like_fungi"/>
</dbReference>
<dbReference type="Pfam" id="PF06687">
    <property type="entry name" value="SUR7"/>
    <property type="match status" value="1"/>
</dbReference>
<reference evidence="3 4" key="1">
    <citation type="submission" date="2018-12" db="EMBL/GenBank/DDBJ databases">
        <authorList>
            <person name="Tiukova I."/>
            <person name="Dainat J."/>
        </authorList>
    </citation>
    <scope>NUCLEOTIDE SEQUENCE [LARGE SCALE GENOMIC DNA]</scope>
</reference>
<feature type="transmembrane region" description="Helical" evidence="2">
    <location>
        <begin position="247"/>
        <end position="269"/>
    </location>
</feature>
<dbReference type="GO" id="GO:0005886">
    <property type="term" value="C:plasma membrane"/>
    <property type="evidence" value="ECO:0007669"/>
    <property type="project" value="InterPro"/>
</dbReference>
<evidence type="ECO:0000256" key="2">
    <source>
        <dbReference type="SAM" id="Phobius"/>
    </source>
</evidence>
<evidence type="ECO:0000313" key="3">
    <source>
        <dbReference type="EMBL" id="VEU24356.1"/>
    </source>
</evidence>
<accession>A0A448YTY8</accession>
<feature type="region of interest" description="Disordered" evidence="1">
    <location>
        <begin position="338"/>
        <end position="360"/>
    </location>
</feature>
<keyword evidence="4" id="KW-1185">Reference proteome</keyword>
<feature type="transmembrane region" description="Helical" evidence="2">
    <location>
        <begin position="206"/>
        <end position="227"/>
    </location>
</feature>